<dbReference type="Proteomes" id="UP001610335">
    <property type="component" value="Unassembled WGS sequence"/>
</dbReference>
<gene>
    <name evidence="4" type="ORF">BDW59DRAFT_85180</name>
</gene>
<dbReference type="SUPFAM" id="SSF47144">
    <property type="entry name" value="HSC20 (HSCB), C-terminal oligomerisation domain"/>
    <property type="match status" value="1"/>
</dbReference>
<evidence type="ECO:0000313" key="5">
    <source>
        <dbReference type="Proteomes" id="UP001610335"/>
    </source>
</evidence>
<dbReference type="InterPro" id="IPR009073">
    <property type="entry name" value="HscB_oligo_C"/>
</dbReference>
<evidence type="ECO:0000313" key="4">
    <source>
        <dbReference type="EMBL" id="KAL2824462.1"/>
    </source>
</evidence>
<evidence type="ECO:0000256" key="2">
    <source>
        <dbReference type="ARBA" id="ARBA00023186"/>
    </source>
</evidence>
<dbReference type="InterPro" id="IPR036386">
    <property type="entry name" value="HscB_C_sf"/>
</dbReference>
<dbReference type="Gene3D" id="1.10.287.110">
    <property type="entry name" value="DnaJ domain"/>
    <property type="match status" value="1"/>
</dbReference>
<dbReference type="PANTHER" id="PTHR14021:SF15">
    <property type="entry name" value="IRON-SULFUR CLUSTER CO-CHAPERONE PROTEIN HSCB"/>
    <property type="match status" value="1"/>
</dbReference>
<evidence type="ECO:0000259" key="3">
    <source>
        <dbReference type="Pfam" id="PF07743"/>
    </source>
</evidence>
<name>A0ABR4I9Y8_9EURO</name>
<proteinExistence type="inferred from homology"/>
<comment type="caution">
    <text evidence="4">The sequence shown here is derived from an EMBL/GenBank/DDBJ whole genome shotgun (WGS) entry which is preliminary data.</text>
</comment>
<accession>A0ABR4I9Y8</accession>
<dbReference type="InterPro" id="IPR004640">
    <property type="entry name" value="HscB"/>
</dbReference>
<keyword evidence="2" id="KW-0143">Chaperone</keyword>
<protein>
    <submittedName>
        <fullName evidence="4">Co-chaperone Hsc20</fullName>
    </submittedName>
</protein>
<keyword evidence="5" id="KW-1185">Reference proteome</keyword>
<dbReference type="InterPro" id="IPR036869">
    <property type="entry name" value="J_dom_sf"/>
</dbReference>
<sequence>MITYPGIDHTPIPEPETPLDTIDFSTHYTLFRNSLTEGYPPHGTFNIDLDSLKKEYIELQGKTHPDRYPRGPLKRRAEALSAHVGSAYRTMADPLLRAQYVLKEYHYIDLTSEKSSRTERLDPELLMEVMDVQEAIEAVGGEGGEGDRAEMEMEIEGIKRENEARIRDCVEAIATAFRRTGFDLKEAKEQTVRLKFWYSVQQALKDWEPGMGGIKLVH</sequence>
<dbReference type="Pfam" id="PF07743">
    <property type="entry name" value="HSCB_C"/>
    <property type="match status" value="1"/>
</dbReference>
<organism evidence="4 5">
    <name type="scientific">Aspergillus cavernicola</name>
    <dbReference type="NCBI Taxonomy" id="176166"/>
    <lineage>
        <taxon>Eukaryota</taxon>
        <taxon>Fungi</taxon>
        <taxon>Dikarya</taxon>
        <taxon>Ascomycota</taxon>
        <taxon>Pezizomycotina</taxon>
        <taxon>Eurotiomycetes</taxon>
        <taxon>Eurotiomycetidae</taxon>
        <taxon>Eurotiales</taxon>
        <taxon>Aspergillaceae</taxon>
        <taxon>Aspergillus</taxon>
        <taxon>Aspergillus subgen. Nidulantes</taxon>
    </lineage>
</organism>
<dbReference type="Gene3D" id="1.20.1280.20">
    <property type="entry name" value="HscB, C-terminal domain"/>
    <property type="match status" value="1"/>
</dbReference>
<dbReference type="EMBL" id="JBFXLS010000043">
    <property type="protein sequence ID" value="KAL2824462.1"/>
    <property type="molecule type" value="Genomic_DNA"/>
</dbReference>
<feature type="domain" description="Co-chaperone HscB C-terminal oligomerisation" evidence="3">
    <location>
        <begin position="122"/>
        <end position="205"/>
    </location>
</feature>
<evidence type="ECO:0000256" key="1">
    <source>
        <dbReference type="ARBA" id="ARBA00010476"/>
    </source>
</evidence>
<comment type="similarity">
    <text evidence="1">Belongs to the HscB family.</text>
</comment>
<dbReference type="PANTHER" id="PTHR14021">
    <property type="entry name" value="IRON-SULFUR CLUSTER CO-CHAPERONE PROTEIN HSCB"/>
    <property type="match status" value="1"/>
</dbReference>
<dbReference type="SUPFAM" id="SSF46565">
    <property type="entry name" value="Chaperone J-domain"/>
    <property type="match status" value="1"/>
</dbReference>
<dbReference type="NCBIfam" id="TIGR00714">
    <property type="entry name" value="hscB"/>
    <property type="match status" value="1"/>
</dbReference>
<reference evidence="4 5" key="1">
    <citation type="submission" date="2024-07" db="EMBL/GenBank/DDBJ databases">
        <title>Section-level genome sequencing and comparative genomics of Aspergillus sections Usti and Cavernicolus.</title>
        <authorList>
            <consortium name="Lawrence Berkeley National Laboratory"/>
            <person name="Nybo J.L."/>
            <person name="Vesth T.C."/>
            <person name="Theobald S."/>
            <person name="Frisvad J.C."/>
            <person name="Larsen T.O."/>
            <person name="Kjaerboelling I."/>
            <person name="Rothschild-Mancinelli K."/>
            <person name="Lyhne E.K."/>
            <person name="Kogle M.E."/>
            <person name="Barry K."/>
            <person name="Clum A."/>
            <person name="Na H."/>
            <person name="Ledsgaard L."/>
            <person name="Lin J."/>
            <person name="Lipzen A."/>
            <person name="Kuo A."/>
            <person name="Riley R."/>
            <person name="Mondo S."/>
            <person name="LaButti K."/>
            <person name="Haridas S."/>
            <person name="Pangalinan J."/>
            <person name="Salamov A.A."/>
            <person name="Simmons B.A."/>
            <person name="Magnuson J.K."/>
            <person name="Chen J."/>
            <person name="Drula E."/>
            <person name="Henrissat B."/>
            <person name="Wiebenga A."/>
            <person name="Lubbers R.J."/>
            <person name="Gomes A.C."/>
            <person name="Makela M.R."/>
            <person name="Stajich J."/>
            <person name="Grigoriev I.V."/>
            <person name="Mortensen U.H."/>
            <person name="De vries R.P."/>
            <person name="Baker S.E."/>
            <person name="Andersen M.R."/>
        </authorList>
    </citation>
    <scope>NUCLEOTIDE SEQUENCE [LARGE SCALE GENOMIC DNA]</scope>
    <source>
        <strain evidence="4 5">CBS 600.67</strain>
    </source>
</reference>